<feature type="signal peptide" evidence="1">
    <location>
        <begin position="1"/>
        <end position="15"/>
    </location>
</feature>
<dbReference type="Proteomes" id="UP000003959">
    <property type="component" value="Unassembled WGS sequence"/>
</dbReference>
<dbReference type="eggNOG" id="ENOG5033EPE">
    <property type="taxonomic scope" value="Bacteria"/>
</dbReference>
<evidence type="ECO:0000313" key="2">
    <source>
        <dbReference type="EMBL" id="EGJ28544.1"/>
    </source>
</evidence>
<organism evidence="2 3">
    <name type="scientific">Moorena producens 3L</name>
    <dbReference type="NCBI Taxonomy" id="489825"/>
    <lineage>
        <taxon>Bacteria</taxon>
        <taxon>Bacillati</taxon>
        <taxon>Cyanobacteriota</taxon>
        <taxon>Cyanophyceae</taxon>
        <taxon>Coleofasciculales</taxon>
        <taxon>Coleofasciculaceae</taxon>
        <taxon>Moorena</taxon>
    </lineage>
</organism>
<accession>F4Y368</accession>
<sequence>MAVQLFLMVSPAAMAQGDMPAVLSADGICTRDYNPCGNASICVCPDGYEYDSSVGLCLIEDINNATSRGLDSISVKSSCSIQVQPLPATCTRDTNALGYPSKCLCPGISEYNQLFGQCVIPLG</sequence>
<evidence type="ECO:0000313" key="3">
    <source>
        <dbReference type="Proteomes" id="UP000003959"/>
    </source>
</evidence>
<protein>
    <submittedName>
        <fullName evidence="2">Uncharacterized protein</fullName>
    </submittedName>
</protein>
<dbReference type="EMBL" id="GL890973">
    <property type="protein sequence ID" value="EGJ28544.1"/>
    <property type="molecule type" value="Genomic_DNA"/>
</dbReference>
<reference evidence="3" key="1">
    <citation type="journal article" date="2011" name="Proc. Natl. Acad. Sci. U.S.A.">
        <title>Genomic insights into the physiology and ecology of the marine filamentous cyanobacterium Lyngbya majuscula.</title>
        <authorList>
            <person name="Jones A.C."/>
            <person name="Monroe E.A."/>
            <person name="Podell S."/>
            <person name="Hess W.R."/>
            <person name="Klages S."/>
            <person name="Esquenazi E."/>
            <person name="Niessen S."/>
            <person name="Hoover H."/>
            <person name="Rothmann M."/>
            <person name="Lasken R.S."/>
            <person name="Yates J.R.III."/>
            <person name="Reinhardt R."/>
            <person name="Kube M."/>
            <person name="Burkart M.D."/>
            <person name="Allen E.E."/>
            <person name="Dorrestein P.C."/>
            <person name="Gerwick W.H."/>
            <person name="Gerwick L."/>
        </authorList>
    </citation>
    <scope>NUCLEOTIDE SEQUENCE [LARGE SCALE GENOMIC DNA]</scope>
    <source>
        <strain evidence="3">3L</strain>
    </source>
</reference>
<gene>
    <name evidence="2" type="ORF">LYNGBM3L_71650</name>
</gene>
<keyword evidence="1" id="KW-0732">Signal</keyword>
<evidence type="ECO:0000256" key="1">
    <source>
        <dbReference type="SAM" id="SignalP"/>
    </source>
</evidence>
<proteinExistence type="predicted"/>
<feature type="chain" id="PRO_5011977192" evidence="1">
    <location>
        <begin position="16"/>
        <end position="123"/>
    </location>
</feature>
<dbReference type="HOGENOM" id="CLU_2012695_0_0_3"/>
<name>F4Y368_9CYAN</name>
<dbReference type="AlphaFoldDB" id="F4Y368"/>
<keyword evidence="3" id="KW-1185">Reference proteome</keyword>